<keyword evidence="1 2" id="KW-0413">Isomerase</keyword>
<comment type="caution">
    <text evidence="5">The sequence shown here is derived from an EMBL/GenBank/DDBJ whole genome shotgun (WGS) entry which is preliminary data.</text>
</comment>
<protein>
    <submittedName>
        <fullName evidence="5">Hydroxypyruvate isomerase family protein</fullName>
    </submittedName>
</protein>
<dbReference type="RefSeq" id="WP_180154962.1">
    <property type="nucleotide sequence ID" value="NZ_JACCEM010000005.1"/>
</dbReference>
<dbReference type="EMBL" id="JACCEM010000005">
    <property type="protein sequence ID" value="NYT49648.1"/>
    <property type="molecule type" value="Genomic_DNA"/>
</dbReference>
<dbReference type="InterPro" id="IPR050417">
    <property type="entry name" value="Sugar_Epim/Isomerase"/>
</dbReference>
<dbReference type="Gene3D" id="3.20.20.150">
    <property type="entry name" value="Divalent-metal-dependent TIM barrel enzymes"/>
    <property type="match status" value="1"/>
</dbReference>
<dbReference type="AlphaFoldDB" id="A0A853FXR2"/>
<dbReference type="InterPro" id="IPR053398">
    <property type="entry name" value="HPT_OtnI_isomerases"/>
</dbReference>
<evidence type="ECO:0000259" key="4">
    <source>
        <dbReference type="Pfam" id="PF01261"/>
    </source>
</evidence>
<evidence type="ECO:0000313" key="6">
    <source>
        <dbReference type="Proteomes" id="UP000559809"/>
    </source>
</evidence>
<reference evidence="5 6" key="1">
    <citation type="submission" date="2020-07" db="EMBL/GenBank/DDBJ databases">
        <title>Taxonomic revisions and descriptions of new bacterial species based on genomic comparisons in the high-G+C-content subgroup of the family Alcaligenaceae.</title>
        <authorList>
            <person name="Szabo A."/>
            <person name="Felfoldi T."/>
        </authorList>
    </citation>
    <scope>NUCLEOTIDE SEQUENCE [LARGE SCALE GENOMIC DNA]</scope>
    <source>
        <strain evidence="5 6">LMG 24012</strain>
    </source>
</reference>
<dbReference type="GO" id="GO:0008903">
    <property type="term" value="F:hydroxypyruvate isomerase activity"/>
    <property type="evidence" value="ECO:0007669"/>
    <property type="project" value="TreeGrafter"/>
</dbReference>
<organism evidence="5 6">
    <name type="scientific">Parapusillimonas granuli</name>
    <dbReference type="NCBI Taxonomy" id="380911"/>
    <lineage>
        <taxon>Bacteria</taxon>
        <taxon>Pseudomonadati</taxon>
        <taxon>Pseudomonadota</taxon>
        <taxon>Betaproteobacteria</taxon>
        <taxon>Burkholderiales</taxon>
        <taxon>Alcaligenaceae</taxon>
        <taxon>Parapusillimonas</taxon>
    </lineage>
</organism>
<dbReference type="InterPro" id="IPR013022">
    <property type="entry name" value="Xyl_isomerase-like_TIM-brl"/>
</dbReference>
<feature type="active site" description="Proton donor/acceptor" evidence="3">
    <location>
        <position position="143"/>
    </location>
</feature>
<dbReference type="PANTHER" id="PTHR43489:SF6">
    <property type="entry name" value="HYDROXYPYRUVATE ISOMERASE-RELATED"/>
    <property type="match status" value="1"/>
</dbReference>
<sequence>MPRFAANISMMFTELPFLDRIAAASRNGFDAVEFLFPYEHEASEIAARLQAHGVKNVLFNMPPGDWSANERGIAALPGRSDEFRAGVEKAIAYAKVLQTPNLHAMAGLVPNAADLSSCRATFVENLAHAARLCAPHGINVLIEPINTRDMPGYFLNYQDMAHAIVQEVGAPNLKVQMDFYHAQIMEGDVSTTFKKYRSGIGHIQIAGVPERHEPDAGELNYDYVFKVLDDAGYEGWVGCEYRPAGETSQGLGWLRRWK</sequence>
<dbReference type="Pfam" id="PF01261">
    <property type="entry name" value="AP_endonuc_2"/>
    <property type="match status" value="1"/>
</dbReference>
<feature type="active site" description="Proton donor/acceptor" evidence="3">
    <location>
        <position position="240"/>
    </location>
</feature>
<evidence type="ECO:0000313" key="5">
    <source>
        <dbReference type="EMBL" id="NYT49648.1"/>
    </source>
</evidence>
<dbReference type="InterPro" id="IPR026040">
    <property type="entry name" value="HyI-like"/>
</dbReference>
<dbReference type="InterPro" id="IPR036237">
    <property type="entry name" value="Xyl_isomerase-like_sf"/>
</dbReference>
<gene>
    <name evidence="5" type="ORF">H0A72_10065</name>
</gene>
<evidence type="ECO:0000256" key="3">
    <source>
        <dbReference type="PIRSR" id="PIRSR006241-50"/>
    </source>
</evidence>
<dbReference type="Proteomes" id="UP000559809">
    <property type="component" value="Unassembled WGS sequence"/>
</dbReference>
<dbReference type="PIRSF" id="PIRSF006241">
    <property type="entry name" value="HyI"/>
    <property type="match status" value="1"/>
</dbReference>
<accession>A0A853FXR2</accession>
<comment type="similarity">
    <text evidence="2">Belongs to the hyi family.</text>
</comment>
<dbReference type="FunFam" id="3.20.20.150:FF:000007">
    <property type="entry name" value="Hydroxypyruvate isomerase"/>
    <property type="match status" value="1"/>
</dbReference>
<evidence type="ECO:0000256" key="1">
    <source>
        <dbReference type="ARBA" id="ARBA00023235"/>
    </source>
</evidence>
<evidence type="ECO:0000256" key="2">
    <source>
        <dbReference type="PIRNR" id="PIRNR006241"/>
    </source>
</evidence>
<keyword evidence="5" id="KW-0670">Pyruvate</keyword>
<name>A0A853FXR2_9BURK</name>
<dbReference type="NCBIfam" id="NF043033">
    <property type="entry name" value="OxoTetrIsom"/>
    <property type="match status" value="1"/>
</dbReference>
<dbReference type="PANTHER" id="PTHR43489">
    <property type="entry name" value="ISOMERASE"/>
    <property type="match status" value="1"/>
</dbReference>
<dbReference type="SUPFAM" id="SSF51658">
    <property type="entry name" value="Xylose isomerase-like"/>
    <property type="match status" value="1"/>
</dbReference>
<proteinExistence type="inferred from homology"/>
<keyword evidence="6" id="KW-1185">Reference proteome</keyword>
<dbReference type="GO" id="GO:0046487">
    <property type="term" value="P:glyoxylate metabolic process"/>
    <property type="evidence" value="ECO:0007669"/>
    <property type="project" value="TreeGrafter"/>
</dbReference>
<feature type="domain" description="Xylose isomerase-like TIM barrel" evidence="4">
    <location>
        <begin position="21"/>
        <end position="256"/>
    </location>
</feature>